<organism evidence="2 3">
    <name type="scientific">Scophthalmus maximus</name>
    <name type="common">Turbot</name>
    <name type="synonym">Psetta maxima</name>
    <dbReference type="NCBI Taxonomy" id="52904"/>
    <lineage>
        <taxon>Eukaryota</taxon>
        <taxon>Metazoa</taxon>
        <taxon>Chordata</taxon>
        <taxon>Craniata</taxon>
        <taxon>Vertebrata</taxon>
        <taxon>Euteleostomi</taxon>
        <taxon>Actinopterygii</taxon>
        <taxon>Neopterygii</taxon>
        <taxon>Teleostei</taxon>
        <taxon>Neoteleostei</taxon>
        <taxon>Acanthomorphata</taxon>
        <taxon>Carangaria</taxon>
        <taxon>Pleuronectiformes</taxon>
        <taxon>Pleuronectoidei</taxon>
        <taxon>Scophthalmidae</taxon>
        <taxon>Scophthalmus</taxon>
    </lineage>
</organism>
<evidence type="ECO:0000256" key="1">
    <source>
        <dbReference type="SAM" id="Coils"/>
    </source>
</evidence>
<proteinExistence type="predicted"/>
<feature type="coiled-coil region" evidence="1">
    <location>
        <begin position="113"/>
        <end position="201"/>
    </location>
</feature>
<name>A0A6A4T5Q8_SCOMX</name>
<keyword evidence="1" id="KW-0175">Coiled coil</keyword>
<protein>
    <submittedName>
        <fullName evidence="2">Uncharacterized protein</fullName>
    </submittedName>
</protein>
<dbReference type="EMBL" id="VEVO01000008">
    <property type="protein sequence ID" value="KAF0038451.1"/>
    <property type="molecule type" value="Genomic_DNA"/>
</dbReference>
<reference evidence="2 3" key="1">
    <citation type="submission" date="2019-06" db="EMBL/GenBank/DDBJ databases">
        <title>Draft genomes of female and male turbot (Scophthalmus maximus).</title>
        <authorList>
            <person name="Xu H."/>
            <person name="Xu X.-W."/>
            <person name="Shao C."/>
            <person name="Chen S."/>
        </authorList>
    </citation>
    <scope>NUCLEOTIDE SEQUENCE [LARGE SCALE GENOMIC DNA]</scope>
    <source>
        <strain evidence="2">Ysfricsl-2016a</strain>
        <tissue evidence="2">Blood</tissue>
    </source>
</reference>
<comment type="caution">
    <text evidence="2">The sequence shown here is derived from an EMBL/GenBank/DDBJ whole genome shotgun (WGS) entry which is preliminary data.</text>
</comment>
<dbReference type="Proteomes" id="UP000438429">
    <property type="component" value="Unassembled WGS sequence"/>
</dbReference>
<sequence length="231" mass="27738">MEYFTTLHQKMMSAFQVTVWNQQPWMEGQTTNEVMTLNTILIMWRENYCREYIWRIHLSQDLEETKQQLAKQKQLTEMFINKGKETRKELEMLQKYSIGDTLNTSKIATQVSNKIKRKKKKDLQNDYEELQVALTTSQEKSNTELQEERNTSKVLQEELEKLRASYKELNQKYEADILTARQLAEILKHELEAEKMSHEDRVSQDEFLAQFLRVEQDALRRKIEEDIRMAY</sequence>
<evidence type="ECO:0000313" key="2">
    <source>
        <dbReference type="EMBL" id="KAF0038451.1"/>
    </source>
</evidence>
<accession>A0A6A4T5Q8</accession>
<dbReference type="AlphaFoldDB" id="A0A6A4T5Q8"/>
<gene>
    <name evidence="2" type="ORF">F2P81_008935</name>
</gene>
<evidence type="ECO:0000313" key="3">
    <source>
        <dbReference type="Proteomes" id="UP000438429"/>
    </source>
</evidence>